<keyword evidence="4 10" id="KW-0808">Transferase</keyword>
<evidence type="ECO:0000256" key="5">
    <source>
        <dbReference type="ARBA" id="ARBA00022741"/>
    </source>
</evidence>
<sequence>MNRHISALSARGETISLLAPAKINLALHVTGRRDDGYHLLESLVAFAGFGDRIEITPAVQDRFTVTGPFARAVPTDATNLVIRARDALRARFPAKARPVVIVLEKRLPIASGIGGGSSDAAAALIGLNRLWALDLDMESLCEIGLSLGADLPMCLHGQQSGLPLLARGIGEALHSVSRFPSLPIVLANDGTGLSTPRVFQALSRRDNPPLPSPPDFSTIETVCAYLRQTRNDLYAASLTLAPALAGLLDLFAQAGARFTQMSGSGATCFAVFQDNAAAAQAAAFLKARHPHWFVVATETRSASE</sequence>
<accession>A0ABQ0GX52</accession>
<dbReference type="NCBIfam" id="NF011202">
    <property type="entry name" value="PRK14608.1"/>
    <property type="match status" value="1"/>
</dbReference>
<feature type="active site" evidence="10">
    <location>
        <position position="150"/>
    </location>
</feature>
<dbReference type="Gene3D" id="3.30.70.890">
    <property type="entry name" value="GHMP kinase, C-terminal domain"/>
    <property type="match status" value="1"/>
</dbReference>
<comment type="function">
    <text evidence="10">Catalyzes the phosphorylation of the position 2 hydroxy group of 4-diphosphocytidyl-2C-methyl-D-erythritol.</text>
</comment>
<dbReference type="Gene3D" id="3.30.230.10">
    <property type="match status" value="1"/>
</dbReference>
<evidence type="ECO:0000256" key="6">
    <source>
        <dbReference type="ARBA" id="ARBA00022777"/>
    </source>
</evidence>
<evidence type="ECO:0000256" key="4">
    <source>
        <dbReference type="ARBA" id="ARBA00022679"/>
    </source>
</evidence>
<feature type="binding site" evidence="10">
    <location>
        <begin position="108"/>
        <end position="118"/>
    </location>
    <ligand>
        <name>ATP</name>
        <dbReference type="ChEBI" id="CHEBI:30616"/>
    </ligand>
</feature>
<dbReference type="InterPro" id="IPR020568">
    <property type="entry name" value="Ribosomal_Su5_D2-typ_SF"/>
</dbReference>
<evidence type="ECO:0000256" key="3">
    <source>
        <dbReference type="ARBA" id="ARBA00017473"/>
    </source>
</evidence>
<keyword evidence="6 10" id="KW-0418">Kinase</keyword>
<evidence type="ECO:0000256" key="7">
    <source>
        <dbReference type="ARBA" id="ARBA00022840"/>
    </source>
</evidence>
<organism evidence="13 14">
    <name type="scientific">Phyllobacterium phragmitis</name>
    <dbReference type="NCBI Taxonomy" id="2670329"/>
    <lineage>
        <taxon>Bacteria</taxon>
        <taxon>Pseudomonadati</taxon>
        <taxon>Pseudomonadota</taxon>
        <taxon>Alphaproteobacteria</taxon>
        <taxon>Hyphomicrobiales</taxon>
        <taxon>Phyllobacteriaceae</taxon>
        <taxon>Phyllobacterium</taxon>
    </lineage>
</organism>
<evidence type="ECO:0000256" key="1">
    <source>
        <dbReference type="ARBA" id="ARBA00009684"/>
    </source>
</evidence>
<evidence type="ECO:0000313" key="14">
    <source>
        <dbReference type="Proteomes" id="UP001628091"/>
    </source>
</evidence>
<evidence type="ECO:0000259" key="12">
    <source>
        <dbReference type="Pfam" id="PF08544"/>
    </source>
</evidence>
<evidence type="ECO:0000256" key="10">
    <source>
        <dbReference type="HAMAP-Rule" id="MF_00061"/>
    </source>
</evidence>
<reference evidence="13 14" key="1">
    <citation type="submission" date="2024-10" db="EMBL/GenBank/DDBJ databases">
        <title>Isolation, draft genome sequencing and identification of Phyllobacterium sp. NSA23, isolated from leaf soil.</title>
        <authorList>
            <person name="Akita H."/>
        </authorList>
    </citation>
    <scope>NUCLEOTIDE SEQUENCE [LARGE SCALE GENOMIC DNA]</scope>
    <source>
        <strain evidence="13 14">NSA23</strain>
    </source>
</reference>
<keyword evidence="7 10" id="KW-0067">ATP-binding</keyword>
<dbReference type="HAMAP" id="MF_00061">
    <property type="entry name" value="IspE"/>
    <property type="match status" value="1"/>
</dbReference>
<gene>
    <name evidence="10" type="primary">ispE</name>
    <name evidence="13" type="ORF">PPNSA23_11790</name>
</gene>
<dbReference type="PIRSF" id="PIRSF010376">
    <property type="entry name" value="IspE"/>
    <property type="match status" value="1"/>
</dbReference>
<evidence type="ECO:0000259" key="11">
    <source>
        <dbReference type="Pfam" id="PF00288"/>
    </source>
</evidence>
<dbReference type="Pfam" id="PF08544">
    <property type="entry name" value="GHMP_kinases_C"/>
    <property type="match status" value="1"/>
</dbReference>
<dbReference type="SUPFAM" id="SSF55060">
    <property type="entry name" value="GHMP Kinase, C-terminal domain"/>
    <property type="match status" value="1"/>
</dbReference>
<dbReference type="PANTHER" id="PTHR43527">
    <property type="entry name" value="4-DIPHOSPHOCYTIDYL-2-C-METHYL-D-ERYTHRITOL KINASE, CHLOROPLASTIC"/>
    <property type="match status" value="1"/>
</dbReference>
<dbReference type="Proteomes" id="UP001628091">
    <property type="component" value="Unassembled WGS sequence"/>
</dbReference>
<keyword evidence="14" id="KW-1185">Reference proteome</keyword>
<dbReference type="EMBL" id="BAAFZP010000001">
    <property type="protein sequence ID" value="GAB1581236.1"/>
    <property type="molecule type" value="Genomic_DNA"/>
</dbReference>
<name>A0ABQ0GX52_9HYPH</name>
<feature type="domain" description="GHMP kinase C-terminal" evidence="12">
    <location>
        <begin position="237"/>
        <end position="288"/>
    </location>
</feature>
<dbReference type="InterPro" id="IPR006204">
    <property type="entry name" value="GHMP_kinase_N_dom"/>
</dbReference>
<dbReference type="InterPro" id="IPR014721">
    <property type="entry name" value="Ribsml_uS5_D2-typ_fold_subgr"/>
</dbReference>
<dbReference type="EC" id="2.7.1.148" evidence="2 10"/>
<comment type="caution">
    <text evidence="13">The sequence shown here is derived from an EMBL/GenBank/DDBJ whole genome shotgun (WGS) entry which is preliminary data.</text>
</comment>
<evidence type="ECO:0000256" key="9">
    <source>
        <dbReference type="ARBA" id="ARBA00032554"/>
    </source>
</evidence>
<keyword evidence="5 10" id="KW-0547">Nucleotide-binding</keyword>
<dbReference type="Pfam" id="PF00288">
    <property type="entry name" value="GHMP_kinases_N"/>
    <property type="match status" value="1"/>
</dbReference>
<dbReference type="NCBIfam" id="TIGR00154">
    <property type="entry name" value="ispE"/>
    <property type="match status" value="1"/>
</dbReference>
<feature type="active site" evidence="10">
    <location>
        <position position="22"/>
    </location>
</feature>
<comment type="catalytic activity">
    <reaction evidence="10">
        <text>4-CDP-2-C-methyl-D-erythritol + ATP = 4-CDP-2-C-methyl-D-erythritol 2-phosphate + ADP + H(+)</text>
        <dbReference type="Rhea" id="RHEA:18437"/>
        <dbReference type="ChEBI" id="CHEBI:15378"/>
        <dbReference type="ChEBI" id="CHEBI:30616"/>
        <dbReference type="ChEBI" id="CHEBI:57823"/>
        <dbReference type="ChEBI" id="CHEBI:57919"/>
        <dbReference type="ChEBI" id="CHEBI:456216"/>
        <dbReference type="EC" id="2.7.1.148"/>
    </reaction>
</comment>
<feature type="domain" description="GHMP kinase N-terminal" evidence="11">
    <location>
        <begin position="79"/>
        <end position="157"/>
    </location>
</feature>
<protein>
    <recommendedName>
        <fullName evidence="3 10">4-diphosphocytidyl-2-C-methyl-D-erythritol kinase</fullName>
        <shortName evidence="10">CMK</shortName>
        <ecNumber evidence="2 10">2.7.1.148</ecNumber>
    </recommendedName>
    <alternativeName>
        <fullName evidence="9 10">4-(cytidine-5'-diphospho)-2-C-methyl-D-erythritol kinase</fullName>
    </alternativeName>
</protein>
<comment type="pathway">
    <text evidence="10">Isoprenoid biosynthesis; isopentenyl diphosphate biosynthesis via DXP pathway; isopentenyl diphosphate from 1-deoxy-D-xylulose 5-phosphate: step 3/6.</text>
</comment>
<comment type="similarity">
    <text evidence="1 10">Belongs to the GHMP kinase family. IspE subfamily.</text>
</comment>
<evidence type="ECO:0000256" key="8">
    <source>
        <dbReference type="ARBA" id="ARBA00023229"/>
    </source>
</evidence>
<dbReference type="InterPro" id="IPR013750">
    <property type="entry name" value="GHMP_kinase_C_dom"/>
</dbReference>
<dbReference type="SUPFAM" id="SSF54211">
    <property type="entry name" value="Ribosomal protein S5 domain 2-like"/>
    <property type="match status" value="1"/>
</dbReference>
<evidence type="ECO:0000313" key="13">
    <source>
        <dbReference type="EMBL" id="GAB1581236.1"/>
    </source>
</evidence>
<proteinExistence type="inferred from homology"/>
<keyword evidence="8 10" id="KW-0414">Isoprene biosynthesis</keyword>
<dbReference type="InterPro" id="IPR004424">
    <property type="entry name" value="IspE"/>
</dbReference>
<dbReference type="InterPro" id="IPR036554">
    <property type="entry name" value="GHMP_kinase_C_sf"/>
</dbReference>
<dbReference type="GO" id="GO:0016301">
    <property type="term" value="F:kinase activity"/>
    <property type="evidence" value="ECO:0007669"/>
    <property type="project" value="UniProtKB-KW"/>
</dbReference>
<dbReference type="PANTHER" id="PTHR43527:SF2">
    <property type="entry name" value="4-DIPHOSPHOCYTIDYL-2-C-METHYL-D-ERYTHRITOL KINASE, CHLOROPLASTIC"/>
    <property type="match status" value="1"/>
</dbReference>
<evidence type="ECO:0000256" key="2">
    <source>
        <dbReference type="ARBA" id="ARBA00012052"/>
    </source>
</evidence>